<dbReference type="EMBL" id="QEKW01000005">
    <property type="protein sequence ID" value="PVZ10059.1"/>
    <property type="molecule type" value="Genomic_DNA"/>
</dbReference>
<evidence type="ECO:0000313" key="4">
    <source>
        <dbReference type="Proteomes" id="UP000245639"/>
    </source>
</evidence>
<name>A0A2U1FD40_9PSEU</name>
<reference evidence="3 4" key="1">
    <citation type="submission" date="2018-04" db="EMBL/GenBank/DDBJ databases">
        <title>Genomic Encyclopedia of Type Strains, Phase IV (KMG-IV): sequencing the most valuable type-strain genomes for metagenomic binning, comparative biology and taxonomic classification.</title>
        <authorList>
            <person name="Goeker M."/>
        </authorList>
    </citation>
    <scope>NUCLEOTIDE SEQUENCE [LARGE SCALE GENOMIC DNA]</scope>
    <source>
        <strain evidence="3 4">DSM 45771</strain>
    </source>
</reference>
<dbReference type="InterPro" id="IPR045608">
    <property type="entry name" value="Trypco2"/>
</dbReference>
<feature type="domain" description="Trypsin-co-occurring" evidence="2">
    <location>
        <begin position="33"/>
        <end position="112"/>
    </location>
</feature>
<evidence type="ECO:0000313" key="3">
    <source>
        <dbReference type="EMBL" id="PVZ10059.1"/>
    </source>
</evidence>
<protein>
    <recommendedName>
        <fullName evidence="2">Trypsin-co-occurring domain-containing protein</fullName>
    </recommendedName>
</protein>
<dbReference type="Proteomes" id="UP000245639">
    <property type="component" value="Unassembled WGS sequence"/>
</dbReference>
<proteinExistence type="predicted"/>
<feature type="compositionally biased region" description="Low complexity" evidence="1">
    <location>
        <begin position="130"/>
        <end position="149"/>
    </location>
</feature>
<dbReference type="Pfam" id="PF19631">
    <property type="entry name" value="Trypco2"/>
    <property type="match status" value="1"/>
</dbReference>
<evidence type="ECO:0000259" key="2">
    <source>
        <dbReference type="Pfam" id="PF19631"/>
    </source>
</evidence>
<feature type="region of interest" description="Disordered" evidence="1">
    <location>
        <begin position="112"/>
        <end position="155"/>
    </location>
</feature>
<evidence type="ECO:0000256" key="1">
    <source>
        <dbReference type="SAM" id="MobiDB-lite"/>
    </source>
</evidence>
<organism evidence="3 4">
    <name type="scientific">Actinomycetospora cinnamomea</name>
    <dbReference type="NCBI Taxonomy" id="663609"/>
    <lineage>
        <taxon>Bacteria</taxon>
        <taxon>Bacillati</taxon>
        <taxon>Actinomycetota</taxon>
        <taxon>Actinomycetes</taxon>
        <taxon>Pseudonocardiales</taxon>
        <taxon>Pseudonocardiaceae</taxon>
        <taxon>Actinomycetospora</taxon>
    </lineage>
</organism>
<keyword evidence="4" id="KW-1185">Reference proteome</keyword>
<dbReference type="AlphaFoldDB" id="A0A2U1FD40"/>
<sequence length="155" mass="15814">MTSLSGVLATVDAVTDQGDVPVDGPVGEDEGLGLDEVLLALRRDLVAARGRRGEGYGLGVREVEIELAVEVRRRREAQGSVGAKWFVLSGDVSGGGERERTDTHRIRLTLGPVLPSAADGADADPPPGNDDPAGGETAAGVVGPAIAGALPDDAR</sequence>
<comment type="caution">
    <text evidence="3">The sequence shown here is derived from an EMBL/GenBank/DDBJ whole genome shotgun (WGS) entry which is preliminary data.</text>
</comment>
<accession>A0A2U1FD40</accession>
<gene>
    <name evidence="3" type="ORF">C8D89_105135</name>
</gene>